<organism evidence="1 2">
    <name type="scientific">Arctium lappa</name>
    <name type="common">Greater burdock</name>
    <name type="synonym">Lappa major</name>
    <dbReference type="NCBI Taxonomy" id="4217"/>
    <lineage>
        <taxon>Eukaryota</taxon>
        <taxon>Viridiplantae</taxon>
        <taxon>Streptophyta</taxon>
        <taxon>Embryophyta</taxon>
        <taxon>Tracheophyta</taxon>
        <taxon>Spermatophyta</taxon>
        <taxon>Magnoliopsida</taxon>
        <taxon>eudicotyledons</taxon>
        <taxon>Gunneridae</taxon>
        <taxon>Pentapetalae</taxon>
        <taxon>asterids</taxon>
        <taxon>campanulids</taxon>
        <taxon>Asterales</taxon>
        <taxon>Asteraceae</taxon>
        <taxon>Carduoideae</taxon>
        <taxon>Cardueae</taxon>
        <taxon>Arctiinae</taxon>
        <taxon>Arctium</taxon>
    </lineage>
</organism>
<evidence type="ECO:0000313" key="2">
    <source>
        <dbReference type="Proteomes" id="UP001055879"/>
    </source>
</evidence>
<proteinExistence type="predicted"/>
<evidence type="ECO:0000313" key="1">
    <source>
        <dbReference type="EMBL" id="KAI3696703.1"/>
    </source>
</evidence>
<name>A0ACB8ZGF6_ARCLA</name>
<comment type="caution">
    <text evidence="1">The sequence shown here is derived from an EMBL/GenBank/DDBJ whole genome shotgun (WGS) entry which is preliminary data.</text>
</comment>
<protein>
    <submittedName>
        <fullName evidence="1">Uncharacterized protein</fullName>
    </submittedName>
</protein>
<keyword evidence="2" id="KW-1185">Reference proteome</keyword>
<gene>
    <name evidence="1" type="ORF">L6452_29197</name>
</gene>
<dbReference type="EMBL" id="CM042056">
    <property type="protein sequence ID" value="KAI3696703.1"/>
    <property type="molecule type" value="Genomic_DNA"/>
</dbReference>
<dbReference type="Proteomes" id="UP001055879">
    <property type="component" value="Linkage Group LG10"/>
</dbReference>
<sequence length="104" mass="12039">MVDFPISFSMVTVSMVDFSIVQWPWSISSSYFLHGQFPNFVFHGDNPQNKSIHRIRRLSAHLLRALSTHVSVAASHNYQKKIPPVSTCFFLADQCCYFHELFQD</sequence>
<reference evidence="2" key="1">
    <citation type="journal article" date="2022" name="Mol. Ecol. Resour.">
        <title>The genomes of chicory, endive, great burdock and yacon provide insights into Asteraceae palaeo-polyploidization history and plant inulin production.</title>
        <authorList>
            <person name="Fan W."/>
            <person name="Wang S."/>
            <person name="Wang H."/>
            <person name="Wang A."/>
            <person name="Jiang F."/>
            <person name="Liu H."/>
            <person name="Zhao H."/>
            <person name="Xu D."/>
            <person name="Zhang Y."/>
        </authorList>
    </citation>
    <scope>NUCLEOTIDE SEQUENCE [LARGE SCALE GENOMIC DNA]</scope>
    <source>
        <strain evidence="2">cv. Niubang</strain>
    </source>
</reference>
<reference evidence="1 2" key="2">
    <citation type="journal article" date="2022" name="Mol. Ecol. Resour.">
        <title>The genomes of chicory, endive, great burdock and yacon provide insights into Asteraceae paleo-polyploidization history and plant inulin production.</title>
        <authorList>
            <person name="Fan W."/>
            <person name="Wang S."/>
            <person name="Wang H."/>
            <person name="Wang A."/>
            <person name="Jiang F."/>
            <person name="Liu H."/>
            <person name="Zhao H."/>
            <person name="Xu D."/>
            <person name="Zhang Y."/>
        </authorList>
    </citation>
    <scope>NUCLEOTIDE SEQUENCE [LARGE SCALE GENOMIC DNA]</scope>
    <source>
        <strain evidence="2">cv. Niubang</strain>
    </source>
</reference>
<accession>A0ACB8ZGF6</accession>